<organism evidence="6 7">
    <name type="scientific">Amycolatopsis pithecellobii</name>
    <dbReference type="NCBI Taxonomy" id="664692"/>
    <lineage>
        <taxon>Bacteria</taxon>
        <taxon>Bacillati</taxon>
        <taxon>Actinomycetota</taxon>
        <taxon>Actinomycetes</taxon>
        <taxon>Pseudonocardiales</taxon>
        <taxon>Pseudonocardiaceae</taxon>
        <taxon>Amycolatopsis</taxon>
    </lineage>
</organism>
<proteinExistence type="predicted"/>
<dbReference type="GO" id="GO:0051537">
    <property type="term" value="F:2 iron, 2 sulfur cluster binding"/>
    <property type="evidence" value="ECO:0007669"/>
    <property type="project" value="UniProtKB-KW"/>
</dbReference>
<dbReference type="PANTHER" id="PTHR21496:SF23">
    <property type="entry name" value="3-PHENYLPROPIONATE_CINNAMIC ACID DIOXYGENASE FERREDOXIN SUBUNIT"/>
    <property type="match status" value="1"/>
</dbReference>
<dbReference type="SUPFAM" id="SSF50022">
    <property type="entry name" value="ISP domain"/>
    <property type="match status" value="1"/>
</dbReference>
<evidence type="ECO:0000313" key="6">
    <source>
        <dbReference type="EMBL" id="MTD52935.1"/>
    </source>
</evidence>
<keyword evidence="3" id="KW-0408">Iron</keyword>
<keyword evidence="2" id="KW-0479">Metal-binding</keyword>
<keyword evidence="7" id="KW-1185">Reference proteome</keyword>
<dbReference type="GO" id="GO:0046872">
    <property type="term" value="F:metal ion binding"/>
    <property type="evidence" value="ECO:0007669"/>
    <property type="project" value="UniProtKB-KW"/>
</dbReference>
<dbReference type="Pfam" id="PF09990">
    <property type="entry name" value="DUF2231"/>
    <property type="match status" value="1"/>
</dbReference>
<dbReference type="EMBL" id="WMBA01000003">
    <property type="protein sequence ID" value="MTD52935.1"/>
    <property type="molecule type" value="Genomic_DNA"/>
</dbReference>
<dbReference type="InterPro" id="IPR019251">
    <property type="entry name" value="DUF2231_TM"/>
</dbReference>
<dbReference type="Proteomes" id="UP000440096">
    <property type="component" value="Unassembled WGS sequence"/>
</dbReference>
<accession>A0A6N7YJ52</accession>
<dbReference type="Gene3D" id="2.102.10.10">
    <property type="entry name" value="Rieske [2Fe-2S] iron-sulphur domain"/>
    <property type="match status" value="1"/>
</dbReference>
<dbReference type="InterPro" id="IPR036922">
    <property type="entry name" value="Rieske_2Fe-2S_sf"/>
</dbReference>
<sequence>MRQIEVADRIAAARWLDGVASAVRGVTRKLIRPGRVKDALHGVWLGHPVHPALAQVAVGCFTGAAVLDLTGDQDGAVRLIRFGLLGSLPTAAAGLADNAEGLADQQRIGVVHGTVNVAALGSYLLSLRLRASGRRGGVATGLAAYALVAAGAALGGDLAFRWAMGPNHAAGLPQAGPRDWTDLGAVGDFTEGTPARVTAGQVPALVLVADGEIFVVYDRCGHLAGPLHQGNVVREDGQWCVACPWHGSTFRVSDGAIVRGPATVPQPVLDSRVENGRLQARVRPAP</sequence>
<evidence type="ECO:0000259" key="5">
    <source>
        <dbReference type="PROSITE" id="PS51296"/>
    </source>
</evidence>
<keyword evidence="4" id="KW-0411">Iron-sulfur</keyword>
<dbReference type="GO" id="GO:0004497">
    <property type="term" value="F:monooxygenase activity"/>
    <property type="evidence" value="ECO:0007669"/>
    <property type="project" value="UniProtKB-ARBA"/>
</dbReference>
<dbReference type="OrthoDB" id="9795104at2"/>
<dbReference type="PANTHER" id="PTHR21496">
    <property type="entry name" value="FERREDOXIN-RELATED"/>
    <property type="match status" value="1"/>
</dbReference>
<keyword evidence="1" id="KW-0001">2Fe-2S</keyword>
<comment type="caution">
    <text evidence="6">The sequence shown here is derived from an EMBL/GenBank/DDBJ whole genome shotgun (WGS) entry which is preliminary data.</text>
</comment>
<dbReference type="PROSITE" id="PS51296">
    <property type="entry name" value="RIESKE"/>
    <property type="match status" value="1"/>
</dbReference>
<evidence type="ECO:0000256" key="2">
    <source>
        <dbReference type="ARBA" id="ARBA00022723"/>
    </source>
</evidence>
<dbReference type="GO" id="GO:0016705">
    <property type="term" value="F:oxidoreductase activity, acting on paired donors, with incorporation or reduction of molecular oxygen"/>
    <property type="evidence" value="ECO:0007669"/>
    <property type="project" value="UniProtKB-ARBA"/>
</dbReference>
<dbReference type="Pfam" id="PF00355">
    <property type="entry name" value="Rieske"/>
    <property type="match status" value="1"/>
</dbReference>
<name>A0A6N7YJ52_9PSEU</name>
<reference evidence="6 7" key="1">
    <citation type="submission" date="2019-11" db="EMBL/GenBank/DDBJ databases">
        <title>Draft genome of Amycolatopsis RM579.</title>
        <authorList>
            <person name="Duangmal K."/>
            <person name="Mingma R."/>
        </authorList>
    </citation>
    <scope>NUCLEOTIDE SEQUENCE [LARGE SCALE GENOMIC DNA]</scope>
    <source>
        <strain evidence="6 7">RM579</strain>
    </source>
</reference>
<evidence type="ECO:0000256" key="3">
    <source>
        <dbReference type="ARBA" id="ARBA00023004"/>
    </source>
</evidence>
<dbReference type="AlphaFoldDB" id="A0A6N7YJ52"/>
<dbReference type="InterPro" id="IPR017941">
    <property type="entry name" value="Rieske_2Fe-2S"/>
</dbReference>
<feature type="domain" description="Rieske" evidence="5">
    <location>
        <begin position="180"/>
        <end position="280"/>
    </location>
</feature>
<gene>
    <name evidence="6" type="ORF">GKO32_02945</name>
</gene>
<evidence type="ECO:0000313" key="7">
    <source>
        <dbReference type="Proteomes" id="UP000440096"/>
    </source>
</evidence>
<evidence type="ECO:0000256" key="1">
    <source>
        <dbReference type="ARBA" id="ARBA00022714"/>
    </source>
</evidence>
<evidence type="ECO:0000256" key="4">
    <source>
        <dbReference type="ARBA" id="ARBA00023014"/>
    </source>
</evidence>
<protein>
    <submittedName>
        <fullName evidence="6">Rieske 2Fe-2S domain-containing protein</fullName>
    </submittedName>
</protein>
<dbReference type="RefSeq" id="WP_154755196.1">
    <property type="nucleotide sequence ID" value="NZ_WMBA01000003.1"/>
</dbReference>